<evidence type="ECO:0000313" key="3">
    <source>
        <dbReference type="EMBL" id="KAI1708073.1"/>
    </source>
</evidence>
<keyword evidence="1" id="KW-0812">Transmembrane</keyword>
<feature type="transmembrane region" description="Helical" evidence="1">
    <location>
        <begin position="215"/>
        <end position="238"/>
    </location>
</feature>
<dbReference type="InterPro" id="IPR052728">
    <property type="entry name" value="O2_lipid_transport_reg"/>
</dbReference>
<feature type="transmembrane region" description="Helical" evidence="1">
    <location>
        <begin position="465"/>
        <end position="484"/>
    </location>
</feature>
<feature type="transmembrane region" description="Helical" evidence="1">
    <location>
        <begin position="168"/>
        <end position="195"/>
    </location>
</feature>
<organism evidence="3 4">
    <name type="scientific">Ditylenchus destructor</name>
    <dbReference type="NCBI Taxonomy" id="166010"/>
    <lineage>
        <taxon>Eukaryota</taxon>
        <taxon>Metazoa</taxon>
        <taxon>Ecdysozoa</taxon>
        <taxon>Nematoda</taxon>
        <taxon>Chromadorea</taxon>
        <taxon>Rhabditida</taxon>
        <taxon>Tylenchina</taxon>
        <taxon>Tylenchomorpha</taxon>
        <taxon>Sphaerularioidea</taxon>
        <taxon>Anguinidae</taxon>
        <taxon>Anguininae</taxon>
        <taxon>Ditylenchus</taxon>
    </lineage>
</organism>
<evidence type="ECO:0000256" key="1">
    <source>
        <dbReference type="SAM" id="Phobius"/>
    </source>
</evidence>
<evidence type="ECO:0000259" key="2">
    <source>
        <dbReference type="Pfam" id="PF01757"/>
    </source>
</evidence>
<comment type="caution">
    <text evidence="3">The sequence shown here is derived from an EMBL/GenBank/DDBJ whole genome shotgun (WGS) entry which is preliminary data.</text>
</comment>
<feature type="domain" description="Acyltransferase 3" evidence="2">
    <location>
        <begin position="125"/>
        <end position="515"/>
    </location>
</feature>
<evidence type="ECO:0000313" key="4">
    <source>
        <dbReference type="Proteomes" id="UP001201812"/>
    </source>
</evidence>
<dbReference type="Proteomes" id="UP001201812">
    <property type="component" value="Unassembled WGS sequence"/>
</dbReference>
<dbReference type="PANTHER" id="PTHR11161">
    <property type="entry name" value="O-ACYLTRANSFERASE"/>
    <property type="match status" value="1"/>
</dbReference>
<dbReference type="EMBL" id="JAKKPZ010000037">
    <property type="protein sequence ID" value="KAI1708073.1"/>
    <property type="molecule type" value="Genomic_DNA"/>
</dbReference>
<protein>
    <submittedName>
        <fullName evidence="3">Acyltransferase family domain-containing protein</fullName>
    </submittedName>
</protein>
<keyword evidence="3" id="KW-0012">Acyltransferase</keyword>
<dbReference type="InterPro" id="IPR002656">
    <property type="entry name" value="Acyl_transf_3_dom"/>
</dbReference>
<gene>
    <name evidence="3" type="ORF">DdX_12018</name>
</gene>
<feature type="transmembrane region" description="Helical" evidence="1">
    <location>
        <begin position="496"/>
        <end position="521"/>
    </location>
</feature>
<name>A0AAD4MW95_9BILA</name>
<dbReference type="PANTHER" id="PTHR11161:SF12">
    <property type="entry name" value="ACYLTRANSFERASE 3 DOMAIN-CONTAINING PROTEIN-RELATED"/>
    <property type="match status" value="1"/>
</dbReference>
<dbReference type="AlphaFoldDB" id="A0AAD4MW95"/>
<reference evidence="3" key="1">
    <citation type="submission" date="2022-01" db="EMBL/GenBank/DDBJ databases">
        <title>Genome Sequence Resource for Two Populations of Ditylenchus destructor, the Migratory Endoparasitic Phytonematode.</title>
        <authorList>
            <person name="Zhang H."/>
            <person name="Lin R."/>
            <person name="Xie B."/>
        </authorList>
    </citation>
    <scope>NUCLEOTIDE SEQUENCE</scope>
    <source>
        <strain evidence="3">BazhouSP</strain>
    </source>
</reference>
<feature type="transmembrane region" description="Helical" evidence="1">
    <location>
        <begin position="301"/>
        <end position="319"/>
    </location>
</feature>
<keyword evidence="1" id="KW-0472">Membrane</keyword>
<feature type="transmembrane region" description="Helical" evidence="1">
    <location>
        <begin position="72"/>
        <end position="93"/>
    </location>
</feature>
<keyword evidence="4" id="KW-1185">Reference proteome</keyword>
<keyword evidence="1" id="KW-1133">Transmembrane helix</keyword>
<dbReference type="Pfam" id="PF01757">
    <property type="entry name" value="Acyl_transf_3"/>
    <property type="match status" value="1"/>
</dbReference>
<keyword evidence="3" id="KW-0808">Transferase</keyword>
<dbReference type="GO" id="GO:0016747">
    <property type="term" value="F:acyltransferase activity, transferring groups other than amino-acyl groups"/>
    <property type="evidence" value="ECO:0007669"/>
    <property type="project" value="InterPro"/>
</dbReference>
<proteinExistence type="predicted"/>
<sequence>MCSIASITSVKILEPALMIRMEDVCQDLSSRILHVGSALGHGNIDYVSLANSTLKVIVQAAMTGVERSWADLYLTFSIAIILFWLGLVIYGTFSADKSSWNILSLKTSLAELCDMRNRGSRLDVLDVFRVVAIVWVVANHLGSEGRADILDRLPSAQQFKSAVHNHPIFGALLGNSALGVEIFLVLSGLLAARSWSRKADTKFEGHYIPFMLHRWFRLTPVVAAFVFLATGPIMKLALPKFHTTMVSTCGVKGILSHLTLTGNLQSTPTCLGYLWYLGLDMQLYSMAPFLLHYLYKKPRMALALIAFLISFSATLRAIYCQVYGVCNKSDVDIPFISYPGQTPEMLAEIYAGLWEMYSRPYTKCGPFLIGLLVGKITTLDFEHVQGLLKFTPGRARGLLYFGFGLAMATIYAILPEYWSPNQGNTLYNTLYSALFRTVFAGAVSVMILALYFNTEKTQIGRYWAIIAKLTFNAYLIHMPVVYLFNFVPAFQAAETVFALFAALPFALSISFALAFVFYMFVESPFARISARVVRQISA</sequence>
<accession>A0AAD4MW95</accession>
<feature type="transmembrane region" description="Helical" evidence="1">
    <location>
        <begin position="434"/>
        <end position="453"/>
    </location>
</feature>
<feature type="transmembrane region" description="Helical" evidence="1">
    <location>
        <begin position="397"/>
        <end position="414"/>
    </location>
</feature>